<gene>
    <name evidence="2" type="ORF">S06H3_56109</name>
</gene>
<evidence type="ECO:0000256" key="1">
    <source>
        <dbReference type="SAM" id="Phobius"/>
    </source>
</evidence>
<reference evidence="2" key="1">
    <citation type="journal article" date="2014" name="Front. Microbiol.">
        <title>High frequency of phylogenetically diverse reductive dehalogenase-homologous genes in deep subseafloor sedimentary metagenomes.</title>
        <authorList>
            <person name="Kawai M."/>
            <person name="Futagami T."/>
            <person name="Toyoda A."/>
            <person name="Takaki Y."/>
            <person name="Nishi S."/>
            <person name="Hori S."/>
            <person name="Arai W."/>
            <person name="Tsubouchi T."/>
            <person name="Morono Y."/>
            <person name="Uchiyama I."/>
            <person name="Ito T."/>
            <person name="Fujiyama A."/>
            <person name="Inagaki F."/>
            <person name="Takami H."/>
        </authorList>
    </citation>
    <scope>NUCLEOTIDE SEQUENCE</scope>
    <source>
        <strain evidence="2">Expedition CK06-06</strain>
    </source>
</reference>
<proteinExistence type="predicted"/>
<dbReference type="AlphaFoldDB" id="X1P2M1"/>
<name>X1P2M1_9ZZZZ</name>
<accession>X1P2M1</accession>
<comment type="caution">
    <text evidence="2">The sequence shown here is derived from an EMBL/GenBank/DDBJ whole genome shotgun (WGS) entry which is preliminary data.</text>
</comment>
<sequence length="56" mass="5667">MKKTKSAMIIGGTAGAIGGGLGAWIGSSMGFHPTLSGLTAVIIAIVVWGIVKLIWK</sequence>
<evidence type="ECO:0000313" key="2">
    <source>
        <dbReference type="EMBL" id="GAI50103.1"/>
    </source>
</evidence>
<keyword evidence="1" id="KW-1133">Transmembrane helix</keyword>
<protein>
    <submittedName>
        <fullName evidence="2">Uncharacterized protein</fullName>
    </submittedName>
</protein>
<organism evidence="2">
    <name type="scientific">marine sediment metagenome</name>
    <dbReference type="NCBI Taxonomy" id="412755"/>
    <lineage>
        <taxon>unclassified sequences</taxon>
        <taxon>metagenomes</taxon>
        <taxon>ecological metagenomes</taxon>
    </lineage>
</organism>
<feature type="transmembrane region" description="Helical" evidence="1">
    <location>
        <begin position="37"/>
        <end position="55"/>
    </location>
</feature>
<feature type="transmembrane region" description="Helical" evidence="1">
    <location>
        <begin position="7"/>
        <end position="25"/>
    </location>
</feature>
<keyword evidence="1" id="KW-0472">Membrane</keyword>
<keyword evidence="1" id="KW-0812">Transmembrane</keyword>
<dbReference type="EMBL" id="BARV01036065">
    <property type="protein sequence ID" value="GAI50103.1"/>
    <property type="molecule type" value="Genomic_DNA"/>
</dbReference>